<proteinExistence type="inferred from homology"/>
<gene>
    <name evidence="11" type="ORF">ANDGO_00441</name>
</gene>
<dbReference type="Proteomes" id="UP000799049">
    <property type="component" value="Unassembled WGS sequence"/>
</dbReference>
<accession>A0A8K0AGJ1</accession>
<evidence type="ECO:0000256" key="9">
    <source>
        <dbReference type="ARBA" id="ARBA00023136"/>
    </source>
</evidence>
<evidence type="ECO:0000256" key="3">
    <source>
        <dbReference type="ARBA" id="ARBA00008939"/>
    </source>
</evidence>
<organism evidence="11 12">
    <name type="scientific">Andalucia godoyi</name>
    <name type="common">Flagellate</name>
    <dbReference type="NCBI Taxonomy" id="505711"/>
    <lineage>
        <taxon>Eukaryota</taxon>
        <taxon>Discoba</taxon>
        <taxon>Jakobida</taxon>
        <taxon>Andalucina</taxon>
        <taxon>Andaluciidae</taxon>
        <taxon>Andalucia</taxon>
    </lineage>
</organism>
<dbReference type="GO" id="GO:0005743">
    <property type="term" value="C:mitochondrial inner membrane"/>
    <property type="evidence" value="ECO:0007669"/>
    <property type="project" value="UniProtKB-SubCell"/>
</dbReference>
<dbReference type="AlphaFoldDB" id="A0A8K0AGJ1"/>
<keyword evidence="8" id="KW-0496">Mitochondrion</keyword>
<dbReference type="EMBL" id="VRVR01000062">
    <property type="protein sequence ID" value="KAF0852144.1"/>
    <property type="molecule type" value="Genomic_DNA"/>
</dbReference>
<protein>
    <submittedName>
        <fullName evidence="11">Mitochondrial Complex I (CI) NADH:ubiquinone oxidoreductase subunit B8/NI8M/NDUFA2</fullName>
    </submittedName>
</protein>
<evidence type="ECO:0000256" key="5">
    <source>
        <dbReference type="ARBA" id="ARBA00022660"/>
    </source>
</evidence>
<evidence type="ECO:0000313" key="11">
    <source>
        <dbReference type="EMBL" id="KAF0852144.1"/>
    </source>
</evidence>
<keyword evidence="9" id="KW-0472">Membrane</keyword>
<sequence>MRRCFACRKHHEIRAKTHLREMWKASLSKKVLELRILYDPSAASSSAVRGWLSTQYAVLKTLNPSTMILVRESTGVEPKVIVRADHEQQVLLSGLSESQIDARLKSIVEKAPELPRPAASASSFRDII</sequence>
<dbReference type="Gene3D" id="3.40.30.10">
    <property type="entry name" value="Glutaredoxin"/>
    <property type="match status" value="1"/>
</dbReference>
<comment type="similarity">
    <text evidence="3">Belongs to the complex I NDUFA2 subunit family.</text>
</comment>
<keyword evidence="4" id="KW-0813">Transport</keyword>
<dbReference type="SUPFAM" id="SSF52833">
    <property type="entry name" value="Thioredoxin-like"/>
    <property type="match status" value="1"/>
</dbReference>
<evidence type="ECO:0000256" key="2">
    <source>
        <dbReference type="ARBA" id="ARBA00004443"/>
    </source>
</evidence>
<comment type="caution">
    <text evidence="11">The sequence shown here is derived from an EMBL/GenBank/DDBJ whole genome shotgun (WGS) entry which is preliminary data.</text>
</comment>
<keyword evidence="12" id="KW-1185">Reference proteome</keyword>
<evidence type="ECO:0000256" key="6">
    <source>
        <dbReference type="ARBA" id="ARBA00022792"/>
    </source>
</evidence>
<keyword evidence="6" id="KW-0999">Mitochondrion inner membrane</keyword>
<dbReference type="SMART" id="SM00916">
    <property type="entry name" value="L51_S25_CI-B8"/>
    <property type="match status" value="1"/>
</dbReference>
<dbReference type="InterPro" id="IPR007741">
    <property type="entry name" value="Ribosomal_mL43/mS25/NADH_DH"/>
</dbReference>
<evidence type="ECO:0000313" key="12">
    <source>
        <dbReference type="Proteomes" id="UP000799049"/>
    </source>
</evidence>
<feature type="domain" description="Ribosomal protein/NADH dehydrogenase" evidence="10">
    <location>
        <begin position="40"/>
        <end position="111"/>
    </location>
</feature>
<dbReference type="PANTHER" id="PTHR12878:SF0">
    <property type="entry name" value="NADH DEHYDROGENASE [UBIQUINONE] 1 ALPHA SUBCOMPLEX SUBUNIT 2"/>
    <property type="match status" value="1"/>
</dbReference>
<evidence type="ECO:0000256" key="8">
    <source>
        <dbReference type="ARBA" id="ARBA00023128"/>
    </source>
</evidence>
<evidence type="ECO:0000259" key="10">
    <source>
        <dbReference type="SMART" id="SM00916"/>
    </source>
</evidence>
<dbReference type="OrthoDB" id="10250268at2759"/>
<dbReference type="InterPro" id="IPR016464">
    <property type="entry name" value="NADH_Ub_cplx-1_asu_su-2"/>
</dbReference>
<evidence type="ECO:0000256" key="7">
    <source>
        <dbReference type="ARBA" id="ARBA00022982"/>
    </source>
</evidence>
<comment type="function">
    <text evidence="1">Accessory subunit of the mitochondrial membrane respiratory chain NADH dehydrogenase (Complex I), that is believed not to be involved in catalysis. Complex I functions in the transfer of electrons from NADH to the respiratory chain. The immediate electron acceptor for the enzyme is believed to be ubiquinone.</text>
</comment>
<evidence type="ECO:0000256" key="1">
    <source>
        <dbReference type="ARBA" id="ARBA00003195"/>
    </source>
</evidence>
<dbReference type="PANTHER" id="PTHR12878">
    <property type="entry name" value="NADH-UBIQUINONE OXIDOREDUCTASE B8 SUBUNIT"/>
    <property type="match status" value="1"/>
</dbReference>
<keyword evidence="5" id="KW-0679">Respiratory chain</keyword>
<evidence type="ECO:0000256" key="4">
    <source>
        <dbReference type="ARBA" id="ARBA00022448"/>
    </source>
</evidence>
<name>A0A8K0AGJ1_ANDGO</name>
<reference evidence="11" key="1">
    <citation type="submission" date="2019-09" db="EMBL/GenBank/DDBJ databases">
        <title>The Mitochondrial Proteome of the Jakobid, Andalucia godoyi, a Protist With the Most Gene-Rich and Bacteria-Like Mitochondrial Genome.</title>
        <authorList>
            <person name="Gray M.W."/>
            <person name="Burger G."/>
            <person name="Derelle R."/>
            <person name="Klimes V."/>
            <person name="Leger M."/>
            <person name="Sarrasin M."/>
            <person name="Vlcek C."/>
            <person name="Roger A.J."/>
            <person name="Elias M."/>
            <person name="Lang B.F."/>
        </authorList>
    </citation>
    <scope>NUCLEOTIDE SEQUENCE</scope>
    <source>
        <strain evidence="11">And28</strain>
    </source>
</reference>
<comment type="subcellular location">
    <subcellularLocation>
        <location evidence="2">Mitochondrion inner membrane</location>
        <topology evidence="2">Peripheral membrane protein</topology>
        <orientation evidence="2">Matrix side</orientation>
    </subcellularLocation>
</comment>
<dbReference type="InterPro" id="IPR036249">
    <property type="entry name" value="Thioredoxin-like_sf"/>
</dbReference>
<keyword evidence="7" id="KW-0249">Electron transport</keyword>